<keyword evidence="8 9" id="KW-0472">Membrane</keyword>
<evidence type="ECO:0000256" key="8">
    <source>
        <dbReference type="ARBA" id="ARBA00023136"/>
    </source>
</evidence>
<dbReference type="PANTHER" id="PTHR30614:SF0">
    <property type="entry name" value="L-CYSTINE TRANSPORT SYSTEM PERMEASE PROTEIN TCYL"/>
    <property type="match status" value="1"/>
</dbReference>
<comment type="subcellular location">
    <subcellularLocation>
        <location evidence="1">Cell inner membrane</location>
        <topology evidence="1">Multi-pass membrane protein</topology>
    </subcellularLocation>
    <subcellularLocation>
        <location evidence="9">Cell membrane</location>
        <topology evidence="9">Multi-pass membrane protein</topology>
    </subcellularLocation>
</comment>
<keyword evidence="6" id="KW-0029">Amino-acid transport</keyword>
<evidence type="ECO:0000256" key="4">
    <source>
        <dbReference type="ARBA" id="ARBA00022475"/>
    </source>
</evidence>
<dbReference type="InterPro" id="IPR000515">
    <property type="entry name" value="MetI-like"/>
</dbReference>
<dbReference type="InterPro" id="IPR010065">
    <property type="entry name" value="AA_ABC_transptr_permease_3TM"/>
</dbReference>
<dbReference type="Pfam" id="PF00528">
    <property type="entry name" value="BPD_transp_1"/>
    <property type="match status" value="1"/>
</dbReference>
<feature type="transmembrane region" description="Helical" evidence="9">
    <location>
        <begin position="12"/>
        <end position="37"/>
    </location>
</feature>
<evidence type="ECO:0000256" key="5">
    <source>
        <dbReference type="ARBA" id="ARBA00022692"/>
    </source>
</evidence>
<dbReference type="GO" id="GO:0043190">
    <property type="term" value="C:ATP-binding cassette (ABC) transporter complex"/>
    <property type="evidence" value="ECO:0007669"/>
    <property type="project" value="InterPro"/>
</dbReference>
<name>A0A1Q8THU7_9GAMM</name>
<keyword evidence="3 9" id="KW-0813">Transport</keyword>
<sequence length="213" mass="23197">MNASAWHMLLEGAWTTLWISAVSIAIGVIAGLVIALIRLARIPIVDQLLVLYISVARATPLVTLALFIFLSAPDLGLDLNRSVAGILALSLNTTAFNAEIWRSAFRNFSREQSEAAMATGMTPWITFRRIMLPQMVITSLPGLVNEMSFLIKGSPAIAVIGIVDLTRVTNRISAVTYEPLPPILVAGALYMAIIGCLVWLQRLAERRANRLAT</sequence>
<evidence type="ECO:0000256" key="9">
    <source>
        <dbReference type="RuleBase" id="RU363032"/>
    </source>
</evidence>
<dbReference type="EMBL" id="MSDQ01000001">
    <property type="protein sequence ID" value="OLO13225.1"/>
    <property type="molecule type" value="Genomic_DNA"/>
</dbReference>
<dbReference type="RefSeq" id="WP_075367641.1">
    <property type="nucleotide sequence ID" value="NZ_MSDQ01000001.1"/>
</dbReference>
<dbReference type="SUPFAM" id="SSF161098">
    <property type="entry name" value="MetI-like"/>
    <property type="match status" value="1"/>
</dbReference>
<dbReference type="PROSITE" id="PS50928">
    <property type="entry name" value="ABC_TM1"/>
    <property type="match status" value="1"/>
</dbReference>
<dbReference type="InterPro" id="IPR043429">
    <property type="entry name" value="ArtM/GltK/GlnP/TcyL/YhdX-like"/>
</dbReference>
<evidence type="ECO:0000313" key="11">
    <source>
        <dbReference type="EMBL" id="OLO13225.1"/>
    </source>
</evidence>
<dbReference type="InterPro" id="IPR035906">
    <property type="entry name" value="MetI-like_sf"/>
</dbReference>
<evidence type="ECO:0000256" key="3">
    <source>
        <dbReference type="ARBA" id="ARBA00022448"/>
    </source>
</evidence>
<gene>
    <name evidence="11" type="ORF">BTW10_00140</name>
</gene>
<reference evidence="11 12" key="1">
    <citation type="submission" date="2016-12" db="EMBL/GenBank/DDBJ databases">
        <title>Draft genome sequences of strains Salinicola socius SMB35, Salinicola sp. MH3R3-1 and Chromohalobacter sp. SMB17 from the Verkhnekamsk potash mining region of Russia.</title>
        <authorList>
            <person name="Mavrodi D.V."/>
            <person name="Olsson B.E."/>
            <person name="Korsakova E.S."/>
            <person name="Pyankova A."/>
            <person name="Mavrodi O.V."/>
            <person name="Plotnikova E.G."/>
        </authorList>
    </citation>
    <scope>NUCLEOTIDE SEQUENCE [LARGE SCALE GENOMIC DNA]</scope>
    <source>
        <strain evidence="11 12">SMB17</strain>
    </source>
</reference>
<dbReference type="CDD" id="cd06261">
    <property type="entry name" value="TM_PBP2"/>
    <property type="match status" value="1"/>
</dbReference>
<dbReference type="AlphaFoldDB" id="A0A1Q8THU7"/>
<keyword evidence="7 9" id="KW-1133">Transmembrane helix</keyword>
<dbReference type="STRING" id="223900.GCA_000821045_00779"/>
<keyword evidence="4" id="KW-1003">Cell membrane</keyword>
<dbReference type="Gene3D" id="1.10.3720.10">
    <property type="entry name" value="MetI-like"/>
    <property type="match status" value="1"/>
</dbReference>
<feature type="domain" description="ABC transmembrane type-1" evidence="10">
    <location>
        <begin position="13"/>
        <end position="202"/>
    </location>
</feature>
<comment type="similarity">
    <text evidence="2">Belongs to the binding-protein-dependent transport system permease family. HisMQ subfamily.</text>
</comment>
<accession>A0A1Q8THU7</accession>
<dbReference type="Proteomes" id="UP000186806">
    <property type="component" value="Unassembled WGS sequence"/>
</dbReference>
<feature type="transmembrane region" description="Helical" evidence="9">
    <location>
        <begin position="180"/>
        <end position="200"/>
    </location>
</feature>
<organism evidence="11 12">
    <name type="scientific">Chromohalobacter japonicus</name>
    <dbReference type="NCBI Taxonomy" id="223900"/>
    <lineage>
        <taxon>Bacteria</taxon>
        <taxon>Pseudomonadati</taxon>
        <taxon>Pseudomonadota</taxon>
        <taxon>Gammaproteobacteria</taxon>
        <taxon>Oceanospirillales</taxon>
        <taxon>Halomonadaceae</taxon>
        <taxon>Chromohalobacter</taxon>
    </lineage>
</organism>
<dbReference type="NCBIfam" id="TIGR01726">
    <property type="entry name" value="HEQRo_perm_3TM"/>
    <property type="match status" value="1"/>
</dbReference>
<protein>
    <submittedName>
        <fullName evidence="11">ABC transporter permease</fullName>
    </submittedName>
</protein>
<dbReference type="PANTHER" id="PTHR30614">
    <property type="entry name" value="MEMBRANE COMPONENT OF AMINO ACID ABC TRANSPORTER"/>
    <property type="match status" value="1"/>
</dbReference>
<evidence type="ECO:0000259" key="10">
    <source>
        <dbReference type="PROSITE" id="PS50928"/>
    </source>
</evidence>
<evidence type="ECO:0000256" key="1">
    <source>
        <dbReference type="ARBA" id="ARBA00004429"/>
    </source>
</evidence>
<evidence type="ECO:0000313" key="12">
    <source>
        <dbReference type="Proteomes" id="UP000186806"/>
    </source>
</evidence>
<evidence type="ECO:0000256" key="6">
    <source>
        <dbReference type="ARBA" id="ARBA00022970"/>
    </source>
</evidence>
<evidence type="ECO:0000256" key="2">
    <source>
        <dbReference type="ARBA" id="ARBA00010072"/>
    </source>
</evidence>
<dbReference type="GO" id="GO:0015184">
    <property type="term" value="F:L-cystine transmembrane transporter activity"/>
    <property type="evidence" value="ECO:0007669"/>
    <property type="project" value="TreeGrafter"/>
</dbReference>
<feature type="transmembrane region" description="Helical" evidence="9">
    <location>
        <begin position="49"/>
        <end position="70"/>
    </location>
</feature>
<comment type="caution">
    <text evidence="11">The sequence shown here is derived from an EMBL/GenBank/DDBJ whole genome shotgun (WGS) entry which is preliminary data.</text>
</comment>
<keyword evidence="5 9" id="KW-0812">Transmembrane</keyword>
<keyword evidence="12" id="KW-1185">Reference proteome</keyword>
<proteinExistence type="inferred from homology"/>
<evidence type="ECO:0000256" key="7">
    <source>
        <dbReference type="ARBA" id="ARBA00022989"/>
    </source>
</evidence>